<dbReference type="Proteomes" id="UP000619761">
    <property type="component" value="Unassembled WGS sequence"/>
</dbReference>
<dbReference type="Pfam" id="PF00144">
    <property type="entry name" value="Beta-lactamase"/>
    <property type="match status" value="1"/>
</dbReference>
<dbReference type="Gene3D" id="3.40.710.10">
    <property type="entry name" value="DD-peptidase/beta-lactamase superfamily"/>
    <property type="match status" value="1"/>
</dbReference>
<dbReference type="InterPro" id="IPR012338">
    <property type="entry name" value="Beta-lactam/transpept-like"/>
</dbReference>
<dbReference type="InterPro" id="IPR050789">
    <property type="entry name" value="Diverse_Enzym_Activities"/>
</dbReference>
<feature type="domain" description="Beta-lactamase-related" evidence="2">
    <location>
        <begin position="44"/>
        <end position="366"/>
    </location>
</feature>
<evidence type="ECO:0000256" key="1">
    <source>
        <dbReference type="SAM" id="SignalP"/>
    </source>
</evidence>
<comment type="caution">
    <text evidence="3">The sequence shown here is derived from an EMBL/GenBank/DDBJ whole genome shotgun (WGS) entry which is preliminary data.</text>
</comment>
<accession>A0ABQ3B717</accession>
<gene>
    <name evidence="3" type="ORF">GCM10011613_29580</name>
</gene>
<proteinExistence type="predicted"/>
<keyword evidence="1" id="KW-0732">Signal</keyword>
<name>A0ABQ3B717_9GAMM</name>
<feature type="chain" id="PRO_5045675210" description="Beta-lactamase-related domain-containing protein" evidence="1">
    <location>
        <begin position="24"/>
        <end position="396"/>
    </location>
</feature>
<evidence type="ECO:0000313" key="3">
    <source>
        <dbReference type="EMBL" id="GGY82823.1"/>
    </source>
</evidence>
<keyword evidence="4" id="KW-1185">Reference proteome</keyword>
<protein>
    <recommendedName>
        <fullName evidence="2">Beta-lactamase-related domain-containing protein</fullName>
    </recommendedName>
</protein>
<dbReference type="PANTHER" id="PTHR43283">
    <property type="entry name" value="BETA-LACTAMASE-RELATED"/>
    <property type="match status" value="1"/>
</dbReference>
<dbReference type="SUPFAM" id="SSF56601">
    <property type="entry name" value="beta-lactamase/transpeptidase-like"/>
    <property type="match status" value="1"/>
</dbReference>
<organism evidence="3 4">
    <name type="scientific">Cellvibrio zantedeschiae</name>
    <dbReference type="NCBI Taxonomy" id="1237077"/>
    <lineage>
        <taxon>Bacteria</taxon>
        <taxon>Pseudomonadati</taxon>
        <taxon>Pseudomonadota</taxon>
        <taxon>Gammaproteobacteria</taxon>
        <taxon>Cellvibrionales</taxon>
        <taxon>Cellvibrionaceae</taxon>
        <taxon>Cellvibrio</taxon>
    </lineage>
</organism>
<dbReference type="PANTHER" id="PTHR43283:SF18">
    <property type="match status" value="1"/>
</dbReference>
<sequence length="396" mass="45245">MKWLKIAAIVCLTIFPFLSNAFAKSATPAYLKRLDGTKISTVDVEQLVQRLMTEAKVTGLNIAVLNDNKITYVKSFGWRNKEEKLPLTEDTVVYGASFTKAVFSYFVMQLVDEGVLDLDKPVHQYLPKPLPEYDRYKDLANDERYKLITLRMCLSHTAGFPNFRWINPDKKLDIKFTPGSRYAYSGEGINLAQFIIENVTGKNVGEMMRDRIFKPFGMTGTSMTWQPEWKNNLAKGYDENEQPLEHDERSKVSAAGSMDTTINDYAKFIEAVMRNKGVSKKMKNEMVTSQIQIYSPRQFPTLMTETTEANRAIKLGYGLGWGVFETPHGKAYFKEGHDDGWENHSVVFSDKKLAIVLMANSSNGDKIFKEILEKVVGDTYTPWQWEGYIPYEKSIQ</sequence>
<dbReference type="RefSeq" id="WP_189420008.1">
    <property type="nucleotide sequence ID" value="NZ_BMYZ01000003.1"/>
</dbReference>
<dbReference type="EMBL" id="BMYZ01000003">
    <property type="protein sequence ID" value="GGY82823.1"/>
    <property type="molecule type" value="Genomic_DNA"/>
</dbReference>
<feature type="signal peptide" evidence="1">
    <location>
        <begin position="1"/>
        <end position="23"/>
    </location>
</feature>
<dbReference type="InterPro" id="IPR001466">
    <property type="entry name" value="Beta-lactam-related"/>
</dbReference>
<evidence type="ECO:0000259" key="2">
    <source>
        <dbReference type="Pfam" id="PF00144"/>
    </source>
</evidence>
<reference evidence="4" key="1">
    <citation type="journal article" date="2019" name="Int. J. Syst. Evol. Microbiol.">
        <title>The Global Catalogue of Microorganisms (GCM) 10K type strain sequencing project: providing services to taxonomists for standard genome sequencing and annotation.</title>
        <authorList>
            <consortium name="The Broad Institute Genomics Platform"/>
            <consortium name="The Broad Institute Genome Sequencing Center for Infectious Disease"/>
            <person name="Wu L."/>
            <person name="Ma J."/>
        </authorList>
    </citation>
    <scope>NUCLEOTIDE SEQUENCE [LARGE SCALE GENOMIC DNA]</scope>
    <source>
        <strain evidence="4">KCTC 32239</strain>
    </source>
</reference>
<evidence type="ECO:0000313" key="4">
    <source>
        <dbReference type="Proteomes" id="UP000619761"/>
    </source>
</evidence>